<dbReference type="EMBL" id="JAPFRF010000001">
    <property type="protein sequence ID" value="KAJ7344828.1"/>
    <property type="molecule type" value="Genomic_DNA"/>
</dbReference>
<evidence type="ECO:0000256" key="6">
    <source>
        <dbReference type="ARBA" id="ARBA00022692"/>
    </source>
</evidence>
<evidence type="ECO:0000256" key="1">
    <source>
        <dbReference type="ARBA" id="ARBA00004389"/>
    </source>
</evidence>
<evidence type="ECO:0000256" key="5">
    <source>
        <dbReference type="ARBA" id="ARBA00022679"/>
    </source>
</evidence>
<evidence type="ECO:0000313" key="14">
    <source>
        <dbReference type="EMBL" id="KAJ7344828.1"/>
    </source>
</evidence>
<evidence type="ECO:0000256" key="9">
    <source>
        <dbReference type="ARBA" id="ARBA00022989"/>
    </source>
</evidence>
<keyword evidence="15" id="KW-1185">Reference proteome</keyword>
<dbReference type="EC" id="2.4.1.17" evidence="3"/>
<feature type="transmembrane region" description="Helical" evidence="12">
    <location>
        <begin position="762"/>
        <end position="785"/>
    </location>
</feature>
<name>A0A9Q0Y6S6_9SAUR</name>
<dbReference type="InterPro" id="IPR035595">
    <property type="entry name" value="UDP_glycos_trans_CS"/>
</dbReference>
<evidence type="ECO:0000256" key="13">
    <source>
        <dbReference type="SAM" id="SignalP"/>
    </source>
</evidence>
<accession>A0A9Q0Y6S6</accession>
<feature type="signal peptide" evidence="13">
    <location>
        <begin position="1"/>
        <end position="26"/>
    </location>
</feature>
<dbReference type="Proteomes" id="UP001142489">
    <property type="component" value="Unassembled WGS sequence"/>
</dbReference>
<organism evidence="14 15">
    <name type="scientific">Phrynocephalus forsythii</name>
    <dbReference type="NCBI Taxonomy" id="171643"/>
    <lineage>
        <taxon>Eukaryota</taxon>
        <taxon>Metazoa</taxon>
        <taxon>Chordata</taxon>
        <taxon>Craniata</taxon>
        <taxon>Vertebrata</taxon>
        <taxon>Euteleostomi</taxon>
        <taxon>Lepidosauria</taxon>
        <taxon>Squamata</taxon>
        <taxon>Bifurcata</taxon>
        <taxon>Unidentata</taxon>
        <taxon>Episquamata</taxon>
        <taxon>Toxicofera</taxon>
        <taxon>Iguania</taxon>
        <taxon>Acrodonta</taxon>
        <taxon>Agamidae</taxon>
        <taxon>Agaminae</taxon>
        <taxon>Phrynocephalus</taxon>
    </lineage>
</organism>
<dbReference type="OrthoDB" id="5835829at2759"/>
<dbReference type="FunFam" id="3.40.50.2000:FF:000066">
    <property type="entry name" value="UDP-glucuronosyltransferase 1-1"/>
    <property type="match status" value="2"/>
</dbReference>
<dbReference type="InterPro" id="IPR050271">
    <property type="entry name" value="UDP-glycosyltransferase"/>
</dbReference>
<dbReference type="AlphaFoldDB" id="A0A9Q0Y6S6"/>
<evidence type="ECO:0000256" key="11">
    <source>
        <dbReference type="ARBA" id="ARBA00023180"/>
    </source>
</evidence>
<keyword evidence="4" id="KW-0328">Glycosyltransferase</keyword>
<sequence>MAPLFGLNGYVALLLLLLPSLNLVSGGKLLVVPMDGSHWLSMKPVLMQLYQNGHEVVVVAPEVNVHVKRSEDVFAVKTYPVSFTQEQLDENIRAFGREIFEDLPFLNMFFRRIERLKNTSALFYSSCEELLYNQELMSYLRQNDFDALFTDPFWPCGQIVAEYLGTPSVLFLKELPCSLDSKAAQCPKPPSYVPKGFTGYSDHMTFAQRVKNMLFHLSESFLCNLVYSPYGTLASEFLQRDMTVVELLSNGALWLMKEDFLITYPKPLMPNVIHIGGINCAWKNPLSQLFSLNLVSGGRLLVIPMDGSHWLSMKPVLMQLYQNGHEIVVVAPEVNLHIKPSDDYFSLKTYPVPFTQEEMDDNMQDFANEAFEDLPFLVMVSRMRMRMKNTADLFYSSCRHLLYNQELMSNLRQNNFDALLTDPVWPCGQIVSEYLGMPSVFFLLKIPCGYDTDATQCPNPPSYVPRSFTRYSDHMTFAQRVKNMLFHFLEYFFCSLFYFPYESLASEFLQRDMTLVKLLSSGSIWLVREDFVFTYPKPLMPNMIHIGGINCAWKKPLIQEFEAIVNNSGEHGIVVFSLGSMVSEIPMKKAMEIAEGLGTIPQTVLWRYTGEVPPNLANNTKLVKWLPQNDLLAHPKARAFITHAGSHGIYEGICNAVPMVLMPLFGDQMDNAKRIESRGAGVTLNIIEMTAKDISDALKAVIYDKKYKENIQRLSELHLDRPIHPLDLAVHWVEFVMKHKGAAHLRPAAHDLNWIQYHSLDVIAFLLAVVLLALFISFKTCLFCCRKCFGKNGRVSKKSKSKSH</sequence>
<keyword evidence="10 12" id="KW-0472">Membrane</keyword>
<keyword evidence="5" id="KW-0808">Transferase</keyword>
<evidence type="ECO:0000256" key="8">
    <source>
        <dbReference type="ARBA" id="ARBA00022824"/>
    </source>
</evidence>
<evidence type="ECO:0000256" key="12">
    <source>
        <dbReference type="SAM" id="Phobius"/>
    </source>
</evidence>
<keyword evidence="6 12" id="KW-0812">Transmembrane</keyword>
<evidence type="ECO:0000256" key="7">
    <source>
        <dbReference type="ARBA" id="ARBA00022729"/>
    </source>
</evidence>
<gene>
    <name evidence="14" type="ORF">JRQ81_000778</name>
</gene>
<dbReference type="SUPFAM" id="SSF53756">
    <property type="entry name" value="UDP-Glycosyltransferase/glycogen phosphorylase"/>
    <property type="match status" value="2"/>
</dbReference>
<evidence type="ECO:0000256" key="4">
    <source>
        <dbReference type="ARBA" id="ARBA00022676"/>
    </source>
</evidence>
<dbReference type="FunFam" id="3.40.50.2000:FF:000001">
    <property type="entry name" value="UDP-glucuronosyltransferase"/>
    <property type="match status" value="1"/>
</dbReference>
<dbReference type="CDD" id="cd03784">
    <property type="entry name" value="GT1_Gtf-like"/>
    <property type="match status" value="1"/>
</dbReference>
<evidence type="ECO:0000256" key="3">
    <source>
        <dbReference type="ARBA" id="ARBA00012544"/>
    </source>
</evidence>
<reference evidence="14" key="1">
    <citation type="journal article" date="2023" name="DNA Res.">
        <title>Chromosome-level genome assembly of Phrynocephalus forsythii using third-generation DNA sequencing and Hi-C analysis.</title>
        <authorList>
            <person name="Qi Y."/>
            <person name="Zhao W."/>
            <person name="Zhao Y."/>
            <person name="Niu C."/>
            <person name="Cao S."/>
            <person name="Zhang Y."/>
        </authorList>
    </citation>
    <scope>NUCLEOTIDE SEQUENCE</scope>
    <source>
        <tissue evidence="14">Muscle</tissue>
    </source>
</reference>
<proteinExistence type="inferred from homology"/>
<dbReference type="GO" id="GO:0005789">
    <property type="term" value="C:endoplasmic reticulum membrane"/>
    <property type="evidence" value="ECO:0007669"/>
    <property type="project" value="UniProtKB-SubCell"/>
</dbReference>
<evidence type="ECO:0000256" key="2">
    <source>
        <dbReference type="ARBA" id="ARBA00009995"/>
    </source>
</evidence>
<keyword evidence="11" id="KW-0325">Glycoprotein</keyword>
<keyword evidence="8" id="KW-0256">Endoplasmic reticulum</keyword>
<comment type="subcellular location">
    <subcellularLocation>
        <location evidence="1">Endoplasmic reticulum membrane</location>
        <topology evidence="1">Single-pass membrane protein</topology>
    </subcellularLocation>
</comment>
<comment type="caution">
    <text evidence="14">The sequence shown here is derived from an EMBL/GenBank/DDBJ whole genome shotgun (WGS) entry which is preliminary data.</text>
</comment>
<protein>
    <recommendedName>
        <fullName evidence="3">glucuronosyltransferase</fullName>
        <ecNumber evidence="3">2.4.1.17</ecNumber>
    </recommendedName>
</protein>
<comment type="similarity">
    <text evidence="2">Belongs to the UDP-glycosyltransferase family.</text>
</comment>
<keyword evidence="7 13" id="KW-0732">Signal</keyword>
<dbReference type="PANTHER" id="PTHR48043:SF161">
    <property type="entry name" value="UDP GLUCURONOSYLTRANSFERASE FAMILY 1 MEMBER A1"/>
    <property type="match status" value="1"/>
</dbReference>
<evidence type="ECO:0000313" key="15">
    <source>
        <dbReference type="Proteomes" id="UP001142489"/>
    </source>
</evidence>
<dbReference type="PROSITE" id="PS00375">
    <property type="entry name" value="UDPGT"/>
    <property type="match status" value="1"/>
</dbReference>
<feature type="chain" id="PRO_5040138215" description="glucuronosyltransferase" evidence="13">
    <location>
        <begin position="27"/>
        <end position="804"/>
    </location>
</feature>
<dbReference type="InterPro" id="IPR002213">
    <property type="entry name" value="UDP_glucos_trans"/>
</dbReference>
<dbReference type="GO" id="GO:0015020">
    <property type="term" value="F:glucuronosyltransferase activity"/>
    <property type="evidence" value="ECO:0007669"/>
    <property type="project" value="UniProtKB-EC"/>
</dbReference>
<dbReference type="Gene3D" id="3.40.50.2000">
    <property type="entry name" value="Glycogen Phosphorylase B"/>
    <property type="match status" value="3"/>
</dbReference>
<keyword evidence="9 12" id="KW-1133">Transmembrane helix</keyword>
<evidence type="ECO:0000256" key="10">
    <source>
        <dbReference type="ARBA" id="ARBA00023136"/>
    </source>
</evidence>
<dbReference type="PANTHER" id="PTHR48043">
    <property type="entry name" value="EG:EG0003.4 PROTEIN-RELATED"/>
    <property type="match status" value="1"/>
</dbReference>
<dbReference type="Pfam" id="PF00201">
    <property type="entry name" value="UDPGT"/>
    <property type="match status" value="2"/>
</dbReference>